<dbReference type="Gene3D" id="3.90.1150.10">
    <property type="entry name" value="Aspartate Aminotransferase, domain 1"/>
    <property type="match status" value="1"/>
</dbReference>
<comment type="catalytic activity">
    <reaction evidence="9">
        <text>(sulfur carrier)-H + L-cysteine = (sulfur carrier)-SH + L-alanine</text>
        <dbReference type="Rhea" id="RHEA:43892"/>
        <dbReference type="Rhea" id="RHEA-COMP:14737"/>
        <dbReference type="Rhea" id="RHEA-COMP:14739"/>
        <dbReference type="ChEBI" id="CHEBI:29917"/>
        <dbReference type="ChEBI" id="CHEBI:35235"/>
        <dbReference type="ChEBI" id="CHEBI:57972"/>
        <dbReference type="ChEBI" id="CHEBI:64428"/>
        <dbReference type="EC" id="2.8.1.7"/>
    </reaction>
</comment>
<accession>A0A9D1W6R6</accession>
<evidence type="ECO:0000256" key="3">
    <source>
        <dbReference type="ARBA" id="ARBA00012239"/>
    </source>
</evidence>
<dbReference type="InterPro" id="IPR015424">
    <property type="entry name" value="PyrdxlP-dep_Trfase"/>
</dbReference>
<feature type="domain" description="Aminotransferase class V" evidence="11">
    <location>
        <begin position="2"/>
        <end position="361"/>
    </location>
</feature>
<dbReference type="PANTHER" id="PTHR11601">
    <property type="entry name" value="CYSTEINE DESULFURYLASE FAMILY MEMBER"/>
    <property type="match status" value="1"/>
</dbReference>
<evidence type="ECO:0000256" key="2">
    <source>
        <dbReference type="ARBA" id="ARBA00006490"/>
    </source>
</evidence>
<evidence type="ECO:0000256" key="4">
    <source>
        <dbReference type="ARBA" id="ARBA00022679"/>
    </source>
</evidence>
<organism evidence="12 13">
    <name type="scientific">Candidatus Sphingobacterium stercoripullorum</name>
    <dbReference type="NCBI Taxonomy" id="2838759"/>
    <lineage>
        <taxon>Bacteria</taxon>
        <taxon>Pseudomonadati</taxon>
        <taxon>Bacteroidota</taxon>
        <taxon>Sphingobacteriia</taxon>
        <taxon>Sphingobacteriales</taxon>
        <taxon>Sphingobacteriaceae</taxon>
        <taxon>Sphingobacterium</taxon>
    </lineage>
</organism>
<dbReference type="InterPro" id="IPR000192">
    <property type="entry name" value="Aminotrans_V_dom"/>
</dbReference>
<comment type="cofactor">
    <cofactor evidence="1 10">
        <name>pyridoxal 5'-phosphate</name>
        <dbReference type="ChEBI" id="CHEBI:597326"/>
    </cofactor>
</comment>
<evidence type="ECO:0000256" key="9">
    <source>
        <dbReference type="ARBA" id="ARBA00050776"/>
    </source>
</evidence>
<dbReference type="InterPro" id="IPR020578">
    <property type="entry name" value="Aminotrans_V_PyrdxlP_BS"/>
</dbReference>
<comment type="similarity">
    <text evidence="2">Belongs to the class-V pyridoxal-phosphate-dependent aminotransferase family. NifS/IscS subfamily.</text>
</comment>
<name>A0A9D1W6R6_9SPHI</name>
<dbReference type="Pfam" id="PF00266">
    <property type="entry name" value="Aminotran_5"/>
    <property type="match status" value="1"/>
</dbReference>
<evidence type="ECO:0000313" key="12">
    <source>
        <dbReference type="EMBL" id="HIX53660.1"/>
    </source>
</evidence>
<dbReference type="InterPro" id="IPR015422">
    <property type="entry name" value="PyrdxlP-dep_Trfase_small"/>
</dbReference>
<proteinExistence type="inferred from homology"/>
<sequence>MIYLDNNATTALDPEVLEAMMPYMTSVYGNASSTQHAMGREAAEAIENARTAVAESLGCMPGEIFFNSGATEGINTTIKGIYANYQSKGRHIITTQTEHQAVLSVCYELEKLGAEVTYLPVNSQGEISLDELKQAIRPDTILVCIMAANNETGLIYPLSAIAEVVQEAGSLFFCDATQLIGKQDLDLQEIPIDILCMSAHKIHGPKGVGALFVRRKSRPVQIRGLIDGGQQEGGFRAGTYNVAGIVGLGAAIKLSSLEDSQRMLTNRLAFEKAIKEHISDITINCEDLSRLPGTVNVTFKYTRASEIMVHTPDLALSTGSACVTGSRDPSHVLKAMGLEDEDCFSTLRVSLSKFTTDVEIKQAAELLKEGVEQVRKESPLYKMYKEGLLD</sequence>
<dbReference type="GO" id="GO:0031071">
    <property type="term" value="F:cysteine desulfurase activity"/>
    <property type="evidence" value="ECO:0007669"/>
    <property type="project" value="UniProtKB-EC"/>
</dbReference>
<evidence type="ECO:0000256" key="5">
    <source>
        <dbReference type="ARBA" id="ARBA00022723"/>
    </source>
</evidence>
<gene>
    <name evidence="12" type="ORF">H9853_01435</name>
</gene>
<evidence type="ECO:0000313" key="13">
    <source>
        <dbReference type="Proteomes" id="UP000824156"/>
    </source>
</evidence>
<dbReference type="InterPro" id="IPR016454">
    <property type="entry name" value="Cysteine_dSase"/>
</dbReference>
<comment type="caution">
    <text evidence="12">The sequence shown here is derived from an EMBL/GenBank/DDBJ whole genome shotgun (WGS) entry which is preliminary data.</text>
</comment>
<evidence type="ECO:0000259" key="11">
    <source>
        <dbReference type="Pfam" id="PF00266"/>
    </source>
</evidence>
<evidence type="ECO:0000256" key="10">
    <source>
        <dbReference type="RuleBase" id="RU004504"/>
    </source>
</evidence>
<keyword evidence="7" id="KW-0408">Iron</keyword>
<protein>
    <recommendedName>
        <fullName evidence="3">cysteine desulfurase</fullName>
        <ecNumber evidence="3">2.8.1.7</ecNumber>
    </recommendedName>
</protein>
<dbReference type="PROSITE" id="PS00595">
    <property type="entry name" value="AA_TRANSFER_CLASS_5"/>
    <property type="match status" value="1"/>
</dbReference>
<keyword evidence="8" id="KW-0411">Iron-sulfur</keyword>
<keyword evidence="6" id="KW-0663">Pyridoxal phosphate</keyword>
<dbReference type="AlphaFoldDB" id="A0A9D1W6R6"/>
<reference evidence="12" key="2">
    <citation type="submission" date="2021-04" db="EMBL/GenBank/DDBJ databases">
        <authorList>
            <person name="Gilroy R."/>
        </authorList>
    </citation>
    <scope>NUCLEOTIDE SEQUENCE</scope>
    <source>
        <strain evidence="12">1719</strain>
    </source>
</reference>
<dbReference type="SUPFAM" id="SSF53383">
    <property type="entry name" value="PLP-dependent transferases"/>
    <property type="match status" value="1"/>
</dbReference>
<evidence type="ECO:0000256" key="8">
    <source>
        <dbReference type="ARBA" id="ARBA00023014"/>
    </source>
</evidence>
<keyword evidence="4" id="KW-0808">Transferase</keyword>
<dbReference type="GO" id="GO:0051536">
    <property type="term" value="F:iron-sulfur cluster binding"/>
    <property type="evidence" value="ECO:0007669"/>
    <property type="project" value="UniProtKB-KW"/>
</dbReference>
<dbReference type="GO" id="GO:0046872">
    <property type="term" value="F:metal ion binding"/>
    <property type="evidence" value="ECO:0007669"/>
    <property type="project" value="UniProtKB-KW"/>
</dbReference>
<evidence type="ECO:0000256" key="1">
    <source>
        <dbReference type="ARBA" id="ARBA00001933"/>
    </source>
</evidence>
<dbReference type="Proteomes" id="UP000824156">
    <property type="component" value="Unassembled WGS sequence"/>
</dbReference>
<reference evidence="12" key="1">
    <citation type="journal article" date="2021" name="PeerJ">
        <title>Extensive microbial diversity within the chicken gut microbiome revealed by metagenomics and culture.</title>
        <authorList>
            <person name="Gilroy R."/>
            <person name="Ravi A."/>
            <person name="Getino M."/>
            <person name="Pursley I."/>
            <person name="Horton D.L."/>
            <person name="Alikhan N.F."/>
            <person name="Baker D."/>
            <person name="Gharbi K."/>
            <person name="Hall N."/>
            <person name="Watson M."/>
            <person name="Adriaenssens E.M."/>
            <person name="Foster-Nyarko E."/>
            <person name="Jarju S."/>
            <person name="Secka A."/>
            <person name="Antonio M."/>
            <person name="Oren A."/>
            <person name="Chaudhuri R.R."/>
            <person name="La Ragione R."/>
            <person name="Hildebrand F."/>
            <person name="Pallen M.J."/>
        </authorList>
    </citation>
    <scope>NUCLEOTIDE SEQUENCE</scope>
    <source>
        <strain evidence="12">1719</strain>
    </source>
</reference>
<dbReference type="InterPro" id="IPR015421">
    <property type="entry name" value="PyrdxlP-dep_Trfase_major"/>
</dbReference>
<dbReference type="PANTHER" id="PTHR11601:SF34">
    <property type="entry name" value="CYSTEINE DESULFURASE"/>
    <property type="match status" value="1"/>
</dbReference>
<dbReference type="Gene3D" id="3.40.640.10">
    <property type="entry name" value="Type I PLP-dependent aspartate aminotransferase-like (Major domain)"/>
    <property type="match status" value="1"/>
</dbReference>
<keyword evidence="5" id="KW-0479">Metal-binding</keyword>
<evidence type="ECO:0000256" key="7">
    <source>
        <dbReference type="ARBA" id="ARBA00023004"/>
    </source>
</evidence>
<dbReference type="EMBL" id="DXEZ01000038">
    <property type="protein sequence ID" value="HIX53660.1"/>
    <property type="molecule type" value="Genomic_DNA"/>
</dbReference>
<evidence type="ECO:0000256" key="6">
    <source>
        <dbReference type="ARBA" id="ARBA00022898"/>
    </source>
</evidence>
<dbReference type="EC" id="2.8.1.7" evidence="3"/>
<dbReference type="PIRSF" id="PIRSF005572">
    <property type="entry name" value="NifS"/>
    <property type="match status" value="1"/>
</dbReference>